<comment type="caution">
    <text evidence="1">The sequence shown here is derived from an EMBL/GenBank/DDBJ whole genome shotgun (WGS) entry which is preliminary data.</text>
</comment>
<evidence type="ECO:0000313" key="1">
    <source>
        <dbReference type="EMBL" id="KAE9318668.1"/>
    </source>
</evidence>
<accession>A0A6G0R6L9</accession>
<evidence type="ECO:0000313" key="2">
    <source>
        <dbReference type="Proteomes" id="UP000486351"/>
    </source>
</evidence>
<dbReference type="Proteomes" id="UP000486351">
    <property type="component" value="Unassembled WGS sequence"/>
</dbReference>
<name>A0A6G0R6L9_9STRA</name>
<proteinExistence type="predicted"/>
<protein>
    <submittedName>
        <fullName evidence="1">Uncharacterized protein</fullName>
    </submittedName>
</protein>
<gene>
    <name evidence="1" type="ORF">PF008_g18454</name>
</gene>
<reference evidence="1 2" key="1">
    <citation type="submission" date="2018-09" db="EMBL/GenBank/DDBJ databases">
        <title>Genomic investigation of the strawberry pathogen Phytophthora fragariae indicates pathogenicity is determined by transcriptional variation in three key races.</title>
        <authorList>
            <person name="Adams T.M."/>
            <person name="Armitage A.D."/>
            <person name="Sobczyk M.K."/>
            <person name="Bates H.J."/>
            <person name="Dunwell J.M."/>
            <person name="Nellist C.F."/>
            <person name="Harrison R.J."/>
        </authorList>
    </citation>
    <scope>NUCLEOTIDE SEQUENCE [LARGE SCALE GENOMIC DNA]</scope>
    <source>
        <strain evidence="1 2">NOV-77</strain>
    </source>
</reference>
<dbReference type="AlphaFoldDB" id="A0A6G0R6L9"/>
<sequence>MNLKVVTGLDNGAAKQALLKLAAEKAACFPKDGLCLDGPVELLLEHAIRCEDKTIFDSVVNVFKEVDASLLEYVATTISQSIRDMDPTNERYPVLASIVSKRIEWLKSQIEVLDKPFTWEMSDAEFSDNAKVQAFLRCLHENDQERTQIQRISRRTELRSRLDAQQSKERFVRDASEFNKR</sequence>
<dbReference type="EMBL" id="QXFY01001406">
    <property type="protein sequence ID" value="KAE9318668.1"/>
    <property type="molecule type" value="Genomic_DNA"/>
</dbReference>
<organism evidence="1 2">
    <name type="scientific">Phytophthora fragariae</name>
    <dbReference type="NCBI Taxonomy" id="53985"/>
    <lineage>
        <taxon>Eukaryota</taxon>
        <taxon>Sar</taxon>
        <taxon>Stramenopiles</taxon>
        <taxon>Oomycota</taxon>
        <taxon>Peronosporomycetes</taxon>
        <taxon>Peronosporales</taxon>
        <taxon>Peronosporaceae</taxon>
        <taxon>Phytophthora</taxon>
    </lineage>
</organism>